<dbReference type="OrthoDB" id="299584at2"/>
<dbReference type="AlphaFoldDB" id="A0A5B9QBC7"/>
<name>A0A5B9QBC7_9BACT</name>
<protein>
    <submittedName>
        <fullName evidence="2">Uncharacterized protein</fullName>
    </submittedName>
</protein>
<dbReference type="KEGG" id="bgok:Pr1d_20970"/>
<organism evidence="2 3">
    <name type="scientific">Bythopirellula goksoeyrii</name>
    <dbReference type="NCBI Taxonomy" id="1400387"/>
    <lineage>
        <taxon>Bacteria</taxon>
        <taxon>Pseudomonadati</taxon>
        <taxon>Planctomycetota</taxon>
        <taxon>Planctomycetia</taxon>
        <taxon>Pirellulales</taxon>
        <taxon>Lacipirellulaceae</taxon>
        <taxon>Bythopirellula</taxon>
    </lineage>
</organism>
<reference evidence="2 3" key="1">
    <citation type="submission" date="2019-08" db="EMBL/GenBank/DDBJ databases">
        <title>Deep-cultivation of Planctomycetes and their phenomic and genomic characterization uncovers novel biology.</title>
        <authorList>
            <person name="Wiegand S."/>
            <person name="Jogler M."/>
            <person name="Boedeker C."/>
            <person name="Pinto D."/>
            <person name="Vollmers J."/>
            <person name="Rivas-Marin E."/>
            <person name="Kohn T."/>
            <person name="Peeters S.H."/>
            <person name="Heuer A."/>
            <person name="Rast P."/>
            <person name="Oberbeckmann S."/>
            <person name="Bunk B."/>
            <person name="Jeske O."/>
            <person name="Meyerdierks A."/>
            <person name="Storesund J.E."/>
            <person name="Kallscheuer N."/>
            <person name="Luecker S."/>
            <person name="Lage O.M."/>
            <person name="Pohl T."/>
            <person name="Merkel B.J."/>
            <person name="Hornburger P."/>
            <person name="Mueller R.-W."/>
            <person name="Bruemmer F."/>
            <person name="Labrenz M."/>
            <person name="Spormann A.M."/>
            <person name="Op den Camp H."/>
            <person name="Overmann J."/>
            <person name="Amann R."/>
            <person name="Jetten M.S.M."/>
            <person name="Mascher T."/>
            <person name="Medema M.H."/>
            <person name="Devos D.P."/>
            <person name="Kaster A.-K."/>
            <person name="Ovreas L."/>
            <person name="Rohde M."/>
            <person name="Galperin M.Y."/>
            <person name="Jogler C."/>
        </authorList>
    </citation>
    <scope>NUCLEOTIDE SEQUENCE [LARGE SCALE GENOMIC DNA]</scope>
    <source>
        <strain evidence="2 3">Pr1d</strain>
    </source>
</reference>
<proteinExistence type="predicted"/>
<feature type="region of interest" description="Disordered" evidence="1">
    <location>
        <begin position="1"/>
        <end position="28"/>
    </location>
</feature>
<evidence type="ECO:0000313" key="2">
    <source>
        <dbReference type="EMBL" id="QEG34812.1"/>
    </source>
</evidence>
<sequence length="70" mass="7877">MTDSHSRPVQKDNRRMGKPTPKYLPGQRSLFCEEPAPEVVSAEATTELFYTGRDLPGGKETEQAILWDVI</sequence>
<evidence type="ECO:0000256" key="1">
    <source>
        <dbReference type="SAM" id="MobiDB-lite"/>
    </source>
</evidence>
<feature type="compositionally biased region" description="Basic and acidic residues" evidence="1">
    <location>
        <begin position="1"/>
        <end position="15"/>
    </location>
</feature>
<evidence type="ECO:0000313" key="3">
    <source>
        <dbReference type="Proteomes" id="UP000323917"/>
    </source>
</evidence>
<accession>A0A5B9QBC7</accession>
<gene>
    <name evidence="2" type="ORF">Pr1d_20970</name>
</gene>
<keyword evidence="3" id="KW-1185">Reference proteome</keyword>
<dbReference type="Proteomes" id="UP000323917">
    <property type="component" value="Chromosome"/>
</dbReference>
<dbReference type="EMBL" id="CP042913">
    <property type="protein sequence ID" value="QEG34812.1"/>
    <property type="molecule type" value="Genomic_DNA"/>
</dbReference>